<dbReference type="AlphaFoldDB" id="A0A973W4M7"/>
<reference evidence="1" key="1">
    <citation type="submission" date="2020-06" db="EMBL/GenBank/DDBJ databases">
        <title>Whole Genome Sequence of Bradyrhizobium sp. Strain 1S1.</title>
        <authorList>
            <person name="Bromfield E.S.P."/>
            <person name="Cloutier S."/>
        </authorList>
    </citation>
    <scope>NUCLEOTIDE SEQUENCE [LARGE SCALE GENOMIC DNA]</scope>
    <source>
        <strain evidence="1">1S1</strain>
    </source>
</reference>
<evidence type="ECO:0000313" key="3">
    <source>
        <dbReference type="Proteomes" id="UP001432046"/>
    </source>
</evidence>
<evidence type="ECO:0000313" key="2">
    <source>
        <dbReference type="EMBL" id="WXC83026.1"/>
    </source>
</evidence>
<dbReference type="EMBL" id="CP147711">
    <property type="protein sequence ID" value="WXC83026.1"/>
    <property type="molecule type" value="Genomic_DNA"/>
</dbReference>
<organism evidence="1">
    <name type="scientific">Bradyrhizobium septentrionale</name>
    <dbReference type="NCBI Taxonomy" id="1404411"/>
    <lineage>
        <taxon>Bacteria</taxon>
        <taxon>Pseudomonadati</taxon>
        <taxon>Pseudomonadota</taxon>
        <taxon>Alphaproteobacteria</taxon>
        <taxon>Hyphomicrobiales</taxon>
        <taxon>Nitrobacteraceae</taxon>
        <taxon>Bradyrhizobium</taxon>
    </lineage>
</organism>
<keyword evidence="3" id="KW-1185">Reference proteome</keyword>
<accession>A0A973W4M7</accession>
<dbReference type="RefSeq" id="WP_175612280.1">
    <property type="nucleotide sequence ID" value="NZ_CP088285.1"/>
</dbReference>
<reference evidence="2" key="2">
    <citation type="journal article" date="2021" name="Int. J. Syst. Evol. Microbiol.">
        <title>Bradyrhizobium septentrionale sp. nov. (sv. septentrionale) and Bradyrhizobium quebecense sp. nov. (sv. septentrionale) associated with legumes native to Canada possess rearranged symbiosis genes and numerous insertion sequences.</title>
        <authorList>
            <person name="Bromfield E.S.P."/>
            <person name="Cloutier S."/>
        </authorList>
    </citation>
    <scope>NUCLEOTIDE SEQUENCE</scope>
    <source>
        <strain evidence="2">5S5</strain>
    </source>
</reference>
<gene>
    <name evidence="1" type="ORF">HAP48_029870</name>
    <name evidence="2" type="ORF">WDK88_16285</name>
</gene>
<name>A0A973W4M7_9BRAD</name>
<evidence type="ECO:0000313" key="1">
    <source>
        <dbReference type="EMBL" id="NVI47090.1"/>
    </source>
</evidence>
<proteinExistence type="predicted"/>
<dbReference type="EMBL" id="JAAOLE020000001">
    <property type="protein sequence ID" value="NVI47090.1"/>
    <property type="molecule type" value="Genomic_DNA"/>
</dbReference>
<dbReference type="Proteomes" id="UP001432046">
    <property type="component" value="Chromosome"/>
</dbReference>
<sequence>MNEMVSTRNITDQAQAVQTQSATYTWYLNAYQLHGNLWLSWQTTAPFRAQQGQIMVYSSQFFPSNPQDNVKTWQWDNISSNGWDTGLPWGSGWYCAWNAQRSPNGPYTYVVQLVTH</sequence>
<protein>
    <submittedName>
        <fullName evidence="1">Uncharacterized protein</fullName>
    </submittedName>
</protein>
<reference evidence="2" key="3">
    <citation type="submission" date="2024-03" db="EMBL/GenBank/DDBJ databases">
        <authorList>
            <person name="Bromfield E.S.P."/>
            <person name="Cloutier S."/>
        </authorList>
    </citation>
    <scope>NUCLEOTIDE SEQUENCE</scope>
    <source>
        <strain evidence="2">5S5</strain>
    </source>
</reference>